<dbReference type="EMBL" id="HG322949">
    <property type="protein sequence ID" value="CDG83217.1"/>
    <property type="molecule type" value="Genomic_DNA"/>
</dbReference>
<dbReference type="Proteomes" id="UP000027604">
    <property type="component" value="Chromosome I"/>
</dbReference>
<proteinExistence type="predicted"/>
<keyword evidence="2" id="KW-1185">Reference proteome</keyword>
<sequence>MRVARAVGGVGVMWHRNDLYWMVYASIRNPVAATGSSDIWRK</sequence>
<dbReference type="AlphaFoldDB" id="W0V7H2"/>
<organism evidence="1 2">
    <name type="scientific">Janthinobacterium agaricidamnosum NBRC 102515 = DSM 9628</name>
    <dbReference type="NCBI Taxonomy" id="1349767"/>
    <lineage>
        <taxon>Bacteria</taxon>
        <taxon>Pseudomonadati</taxon>
        <taxon>Pseudomonadota</taxon>
        <taxon>Betaproteobacteria</taxon>
        <taxon>Burkholderiales</taxon>
        <taxon>Oxalobacteraceae</taxon>
        <taxon>Janthinobacterium</taxon>
    </lineage>
</organism>
<accession>W0V7H2</accession>
<gene>
    <name evidence="1" type="ORF">GJA_2586</name>
</gene>
<dbReference type="KEGG" id="jag:GJA_2586"/>
<protein>
    <submittedName>
        <fullName evidence="1">Uncharacterized protein</fullName>
    </submittedName>
</protein>
<evidence type="ECO:0000313" key="2">
    <source>
        <dbReference type="Proteomes" id="UP000027604"/>
    </source>
</evidence>
<reference evidence="1 2" key="1">
    <citation type="journal article" date="2015" name="Genome Announc.">
        <title>Genome Sequence of Mushroom Soft-Rot Pathogen Janthinobacterium agaricidamnosum.</title>
        <authorList>
            <person name="Graupner K."/>
            <person name="Lackner G."/>
            <person name="Hertweck C."/>
        </authorList>
    </citation>
    <scope>NUCLEOTIDE SEQUENCE [LARGE SCALE GENOMIC DNA]</scope>
    <source>
        <strain evidence="2">NBRC 102515 / DSM 9628</strain>
    </source>
</reference>
<name>W0V7H2_9BURK</name>
<dbReference type="HOGENOM" id="CLU_3252707_0_0_4"/>
<dbReference type="PATRIC" id="fig|1349767.4.peg.4316"/>
<evidence type="ECO:0000313" key="1">
    <source>
        <dbReference type="EMBL" id="CDG83217.1"/>
    </source>
</evidence>